<evidence type="ECO:0000313" key="1">
    <source>
        <dbReference type="EMBL" id="WKN34183.1"/>
    </source>
</evidence>
<protein>
    <submittedName>
        <fullName evidence="1">Uncharacterized protein</fullName>
    </submittedName>
</protein>
<dbReference type="AlphaFoldDB" id="A0AA49GHX4"/>
<sequence length="84" mass="9491">MFGLFKRKKASHTPILADLDNEPLQEGDIVQSFRYDMGKCRVIATDKGLAYESMENGKEVSWHLMVDAATDLQKVRKIPAHNGQ</sequence>
<gene>
    <name evidence="1" type="ORF">K4G66_17535</name>
</gene>
<organism evidence="1">
    <name type="scientific">Roseihalotalea indica</name>
    <dbReference type="NCBI Taxonomy" id="2867963"/>
    <lineage>
        <taxon>Bacteria</taxon>
        <taxon>Pseudomonadati</taxon>
        <taxon>Bacteroidota</taxon>
        <taxon>Cytophagia</taxon>
        <taxon>Cytophagales</taxon>
        <taxon>Catalimonadaceae</taxon>
        <taxon>Roseihalotalea</taxon>
    </lineage>
</organism>
<reference evidence="1" key="1">
    <citation type="journal article" date="2023" name="Comput. Struct. Biotechnol. J.">
        <title>Discovery of a novel marine Bacteroidetes with a rich repertoire of carbohydrate-active enzymes.</title>
        <authorList>
            <person name="Chen B."/>
            <person name="Liu G."/>
            <person name="Chen Q."/>
            <person name="Wang H."/>
            <person name="Liu L."/>
            <person name="Tang K."/>
        </authorList>
    </citation>
    <scope>NUCLEOTIDE SEQUENCE</scope>
    <source>
        <strain evidence="1">TK19036</strain>
    </source>
</reference>
<dbReference type="EMBL" id="CP120682">
    <property type="protein sequence ID" value="WKN34183.1"/>
    <property type="molecule type" value="Genomic_DNA"/>
</dbReference>
<name>A0AA49GHX4_9BACT</name>
<proteinExistence type="predicted"/>
<reference evidence="1" key="2">
    <citation type="journal article" date="2024" name="Antonie Van Leeuwenhoek">
        <title>Roseihalotalea indica gen. nov., sp. nov., a halophilic Bacteroidetes from mesopelagic Southwest Indian Ocean with higher carbohydrate metabolic potential.</title>
        <authorList>
            <person name="Chen B."/>
            <person name="Zhang M."/>
            <person name="Lin D."/>
            <person name="Ye J."/>
            <person name="Tang K."/>
        </authorList>
    </citation>
    <scope>NUCLEOTIDE SEQUENCE</scope>
    <source>
        <strain evidence="1">TK19036</strain>
    </source>
</reference>
<accession>A0AA49GHX4</accession>